<gene>
    <name evidence="2" type="ORF">CGGC5_v013078</name>
</gene>
<proteinExistence type="predicted"/>
<dbReference type="EMBL" id="ANPB02000008">
    <property type="protein sequence ID" value="KAF4477987.1"/>
    <property type="molecule type" value="Genomic_DNA"/>
</dbReference>
<comment type="caution">
    <text evidence="2">The sequence shown here is derived from an EMBL/GenBank/DDBJ whole genome shotgun (WGS) entry which is preliminary data.</text>
</comment>
<dbReference type="GeneID" id="90980284"/>
<keyword evidence="3" id="KW-1185">Reference proteome</keyword>
<dbReference type="InParanoid" id="A0A7J6IQ30"/>
<name>A0A7J6IQ30_COLFN</name>
<sequence>MFPQCFCALLLAVASLTSAAVIRPFAGNSAYWADVTKSHGGKVWEFSVHSHGFRKFDKDGDRMVLNYLEIDTTNKRLTVFNAQNAFDLTKPRLKMREILRECWTMTGLETNTAKEIKGSMVQNDNMKKALADCRKTMKLGAVAPFAVSAADKNVAQKACWTRIGKTIFVASIKGAIANFDINKRLLKVEVEHSWQGDNILFILSV</sequence>
<dbReference type="RefSeq" id="XP_066007732.1">
    <property type="nucleotide sequence ID" value="XM_066152841.1"/>
</dbReference>
<reference evidence="2 3" key="1">
    <citation type="submission" date="2012-08" db="EMBL/GenBank/DDBJ databases">
        <authorList>
            <person name="Gan P.H.P."/>
            <person name="Ikeda K."/>
            <person name="Irieda H."/>
            <person name="Narusaka M."/>
            <person name="O'Connell R.J."/>
            <person name="Narusaka Y."/>
            <person name="Takano Y."/>
            <person name="Kubo Y."/>
            <person name="Shirasu K."/>
        </authorList>
    </citation>
    <scope>NUCLEOTIDE SEQUENCE [LARGE SCALE GENOMIC DNA]</scope>
    <source>
        <strain evidence="2 3">Nara gc5</strain>
    </source>
</reference>
<evidence type="ECO:0000313" key="3">
    <source>
        <dbReference type="Proteomes" id="UP000011096"/>
    </source>
</evidence>
<accession>A0A7J6IQ30</accession>
<evidence type="ECO:0000256" key="1">
    <source>
        <dbReference type="SAM" id="SignalP"/>
    </source>
</evidence>
<feature type="chain" id="PRO_5029836116" evidence="1">
    <location>
        <begin position="20"/>
        <end position="205"/>
    </location>
</feature>
<evidence type="ECO:0000313" key="2">
    <source>
        <dbReference type="EMBL" id="KAF4477987.1"/>
    </source>
</evidence>
<dbReference type="Proteomes" id="UP000011096">
    <property type="component" value="Unassembled WGS sequence"/>
</dbReference>
<organism evidence="2 3">
    <name type="scientific">Colletotrichum fructicola (strain Nara gc5)</name>
    <name type="common">Anthracnose fungus</name>
    <name type="synonym">Colletotrichum gloeosporioides (strain Nara gc5)</name>
    <dbReference type="NCBI Taxonomy" id="1213859"/>
    <lineage>
        <taxon>Eukaryota</taxon>
        <taxon>Fungi</taxon>
        <taxon>Dikarya</taxon>
        <taxon>Ascomycota</taxon>
        <taxon>Pezizomycotina</taxon>
        <taxon>Sordariomycetes</taxon>
        <taxon>Hypocreomycetidae</taxon>
        <taxon>Glomerellales</taxon>
        <taxon>Glomerellaceae</taxon>
        <taxon>Colletotrichum</taxon>
        <taxon>Colletotrichum gloeosporioides species complex</taxon>
    </lineage>
</organism>
<dbReference type="AlphaFoldDB" id="A0A7J6IQ30"/>
<reference evidence="2 3" key="2">
    <citation type="submission" date="2020-04" db="EMBL/GenBank/DDBJ databases">
        <title>Genome sequencing and assembly of multiple isolates from the Colletotrichum gloeosporioides species complex.</title>
        <authorList>
            <person name="Gan P."/>
            <person name="Shirasu K."/>
        </authorList>
    </citation>
    <scope>NUCLEOTIDE SEQUENCE [LARGE SCALE GENOMIC DNA]</scope>
    <source>
        <strain evidence="2 3">Nara gc5</strain>
    </source>
</reference>
<keyword evidence="1" id="KW-0732">Signal</keyword>
<dbReference type="OrthoDB" id="4792004at2759"/>
<protein>
    <submittedName>
        <fullName evidence="2">Uncharacterized protein</fullName>
    </submittedName>
</protein>
<feature type="signal peptide" evidence="1">
    <location>
        <begin position="1"/>
        <end position="19"/>
    </location>
</feature>